<dbReference type="PANTHER" id="PTHR10901">
    <property type="entry name" value="TROPOMODULIN"/>
    <property type="match status" value="1"/>
</dbReference>
<dbReference type="Proteomes" id="UP000572837">
    <property type="component" value="Unassembled WGS sequence"/>
</dbReference>
<keyword evidence="7" id="KW-1185">Reference proteome</keyword>
<dbReference type="GO" id="GO:0005865">
    <property type="term" value="C:striated muscle thin filament"/>
    <property type="evidence" value="ECO:0007669"/>
    <property type="project" value="TreeGrafter"/>
</dbReference>
<dbReference type="AlphaFoldDB" id="A0A7L4IK97"/>
<dbReference type="Pfam" id="PF03250">
    <property type="entry name" value="Tropomodulin"/>
    <property type="match status" value="2"/>
</dbReference>
<dbReference type="SUPFAM" id="SSF52047">
    <property type="entry name" value="RNI-like"/>
    <property type="match status" value="1"/>
</dbReference>
<dbReference type="InterPro" id="IPR004934">
    <property type="entry name" value="TMOD"/>
</dbReference>
<evidence type="ECO:0000256" key="1">
    <source>
        <dbReference type="ARBA" id="ARBA00004245"/>
    </source>
</evidence>
<dbReference type="Gene3D" id="3.80.10.10">
    <property type="entry name" value="Ribonuclease Inhibitor"/>
    <property type="match status" value="1"/>
</dbReference>
<comment type="caution">
    <text evidence="6">The sequence shown here is derived from an EMBL/GenBank/DDBJ whole genome shotgun (WGS) entry which is preliminary data.</text>
</comment>
<comment type="subcellular location">
    <subcellularLocation>
        <location evidence="1">Cytoplasm</location>
        <location evidence="1">Cytoskeleton</location>
    </subcellularLocation>
</comment>
<keyword evidence="3" id="KW-0963">Cytoplasm</keyword>
<feature type="non-terminal residue" evidence="6">
    <location>
        <position position="328"/>
    </location>
</feature>
<protein>
    <submittedName>
        <fullName evidence="6">TMOD2 protein</fullName>
    </submittedName>
</protein>
<keyword evidence="5" id="KW-0206">Cytoskeleton</keyword>
<organism evidence="6 7">
    <name type="scientific">Pomatorhinus ruficollis</name>
    <name type="common">streak-breasted scimitar babbler</name>
    <dbReference type="NCBI Taxonomy" id="932028"/>
    <lineage>
        <taxon>Eukaryota</taxon>
        <taxon>Metazoa</taxon>
        <taxon>Chordata</taxon>
        <taxon>Craniata</taxon>
        <taxon>Vertebrata</taxon>
        <taxon>Euteleostomi</taxon>
        <taxon>Archelosauria</taxon>
        <taxon>Archosauria</taxon>
        <taxon>Dinosauria</taxon>
        <taxon>Saurischia</taxon>
        <taxon>Theropoda</taxon>
        <taxon>Coelurosauria</taxon>
        <taxon>Aves</taxon>
        <taxon>Neognathae</taxon>
        <taxon>Neoaves</taxon>
        <taxon>Telluraves</taxon>
        <taxon>Australaves</taxon>
        <taxon>Passeriformes</taxon>
        <taxon>Sylvioidea</taxon>
        <taxon>Timaliidae</taxon>
        <taxon>Pomatorhinus</taxon>
    </lineage>
</organism>
<dbReference type="GO" id="GO:0005523">
    <property type="term" value="F:tropomyosin binding"/>
    <property type="evidence" value="ECO:0007669"/>
    <property type="project" value="InterPro"/>
</dbReference>
<evidence type="ECO:0000256" key="3">
    <source>
        <dbReference type="ARBA" id="ARBA00022490"/>
    </source>
</evidence>
<comment type="similarity">
    <text evidence="2">Belongs to the tropomodulin family.</text>
</comment>
<dbReference type="InterPro" id="IPR032675">
    <property type="entry name" value="LRR_dom_sf"/>
</dbReference>
<dbReference type="GO" id="GO:0051694">
    <property type="term" value="P:pointed-end actin filament capping"/>
    <property type="evidence" value="ECO:0007669"/>
    <property type="project" value="InterPro"/>
</dbReference>
<dbReference type="GO" id="GO:0003779">
    <property type="term" value="F:actin binding"/>
    <property type="evidence" value="ECO:0007669"/>
    <property type="project" value="UniProtKB-KW"/>
</dbReference>
<dbReference type="GO" id="GO:0007015">
    <property type="term" value="P:actin filament organization"/>
    <property type="evidence" value="ECO:0007669"/>
    <property type="project" value="TreeGrafter"/>
</dbReference>
<evidence type="ECO:0000313" key="6">
    <source>
        <dbReference type="EMBL" id="NXY28819.1"/>
    </source>
</evidence>
<proteinExistence type="inferred from homology"/>
<dbReference type="FunFam" id="3.80.10.10:FF:000006">
    <property type="entry name" value="Tropomodulin 2"/>
    <property type="match status" value="1"/>
</dbReference>
<sequence length="328" mass="36588">MSLPFRKELEKYKNINEDEILSKLSEDELKQLEHVLDDLDPEVSDDNYNAAFRLSQTYSSAARRQRSCCNNSLLTLAFFLILGKIFIPKEKPVETRAEEKVTLDPELEEALASASDTELYDLAAVLGVHNMVNNPKFDEAGARGKDGKGIVRNVVKGEKVKPIFEEPPNPTNVEASLQRIKANDPSLTEINLNNIKNIPIPTLKEFAKALETNTHVKTFSLAATRSNDPVAIAFADMLKVNKTLKSLNVESNFITGTGILALIDALKKNESLTEIKIDNQRQQLGTAVEMEIAKMLEENSRILKFGYQFTKQGPRTRVAAAITKNNDL</sequence>
<evidence type="ECO:0000313" key="7">
    <source>
        <dbReference type="Proteomes" id="UP000572837"/>
    </source>
</evidence>
<accession>A0A7L4IK97</accession>
<dbReference type="GO" id="GO:0030239">
    <property type="term" value="P:myofibril assembly"/>
    <property type="evidence" value="ECO:0007669"/>
    <property type="project" value="TreeGrafter"/>
</dbReference>
<dbReference type="PANTHER" id="PTHR10901:SF15">
    <property type="entry name" value="TROPOMODULIN-2"/>
    <property type="match status" value="1"/>
</dbReference>
<reference evidence="6 7" key="1">
    <citation type="submission" date="2020-02" db="EMBL/GenBank/DDBJ databases">
        <title>Bird 10,000 Genomes (B10K) Project - Family phase.</title>
        <authorList>
            <person name="Zhang G."/>
        </authorList>
    </citation>
    <scope>NUCLEOTIDE SEQUENCE [LARGE SCALE GENOMIC DNA]</scope>
    <source>
        <strain evidence="6">B10K-IZ-033-81</strain>
        <tissue evidence="6">Muscle</tissue>
    </source>
</reference>
<evidence type="ECO:0000256" key="4">
    <source>
        <dbReference type="ARBA" id="ARBA00023203"/>
    </source>
</evidence>
<dbReference type="EMBL" id="VZSW01000034">
    <property type="protein sequence ID" value="NXY28819.1"/>
    <property type="molecule type" value="Genomic_DNA"/>
</dbReference>
<name>A0A7L4IK97_9PASS</name>
<keyword evidence="4" id="KW-0009">Actin-binding</keyword>
<evidence type="ECO:0000256" key="2">
    <source>
        <dbReference type="ARBA" id="ARBA00009345"/>
    </source>
</evidence>
<feature type="non-terminal residue" evidence="6">
    <location>
        <position position="1"/>
    </location>
</feature>
<gene>
    <name evidence="6" type="primary">Tmod2</name>
    <name evidence="6" type="ORF">PORRUF_R00142</name>
</gene>
<evidence type="ECO:0000256" key="5">
    <source>
        <dbReference type="ARBA" id="ARBA00023212"/>
    </source>
</evidence>
<dbReference type="GO" id="GO:0006936">
    <property type="term" value="P:muscle contraction"/>
    <property type="evidence" value="ECO:0007669"/>
    <property type="project" value="TreeGrafter"/>
</dbReference>